<dbReference type="SUPFAM" id="SSF63520">
    <property type="entry name" value="PTS-regulatory domain, PRD"/>
    <property type="match status" value="1"/>
</dbReference>
<dbReference type="RefSeq" id="WP_229534091.1">
    <property type="nucleotide sequence ID" value="NZ_JAJHJB010000004.1"/>
</dbReference>
<dbReference type="InterPro" id="IPR011608">
    <property type="entry name" value="PRD"/>
</dbReference>
<dbReference type="InterPro" id="IPR036662">
    <property type="entry name" value="PTS_EIIA_man-typ_sf"/>
</dbReference>
<keyword evidence="1" id="KW-0808">Transferase</keyword>
<feature type="compositionally biased region" description="Basic and acidic residues" evidence="4">
    <location>
        <begin position="1"/>
        <end position="19"/>
    </location>
</feature>
<dbReference type="SUPFAM" id="SSF55804">
    <property type="entry name" value="Phoshotransferase/anion transport protein"/>
    <property type="match status" value="1"/>
</dbReference>
<feature type="region of interest" description="Disordered" evidence="4">
    <location>
        <begin position="1"/>
        <end position="22"/>
    </location>
</feature>
<evidence type="ECO:0000256" key="4">
    <source>
        <dbReference type="SAM" id="MobiDB-lite"/>
    </source>
</evidence>
<evidence type="ECO:0000259" key="7">
    <source>
        <dbReference type="PROSITE" id="PS51096"/>
    </source>
</evidence>
<accession>A0ABS8HQX6</accession>
<feature type="domain" description="PRD" evidence="8">
    <location>
        <begin position="488"/>
        <end position="594"/>
    </location>
</feature>
<dbReference type="PROSITE" id="PS51094">
    <property type="entry name" value="PTS_EIIA_TYPE_2"/>
    <property type="match status" value="1"/>
</dbReference>
<evidence type="ECO:0000259" key="8">
    <source>
        <dbReference type="PROSITE" id="PS51372"/>
    </source>
</evidence>
<feature type="domain" description="PTS EIIA type-2" evidence="6">
    <location>
        <begin position="827"/>
        <end position="964"/>
    </location>
</feature>
<dbReference type="SUPFAM" id="SSF53062">
    <property type="entry name" value="PTS system fructose IIA component-like"/>
    <property type="match status" value="1"/>
</dbReference>
<evidence type="ECO:0000259" key="6">
    <source>
        <dbReference type="PROSITE" id="PS51094"/>
    </source>
</evidence>
<dbReference type="Gene3D" id="1.10.10.60">
    <property type="entry name" value="Homeodomain-like"/>
    <property type="match status" value="1"/>
</dbReference>
<sequence length="966" mass="110495">MAEGNRKDITELIKNERPQEPLTDEQISQKLSILRETVNNVRKKLNIPSSRDRKRMNVKKAVELIKTKNSDITITSLVAKLKQQGFKVSRSYIGEIINSECDEVTKELQSRAECENEMDSFQNLTGYDGSLSNNIKQGKASVLYPPFGLPTLIIGESGTGKTLFAECIYQYAVQKKIIELDGPFVSLNCADYSDNPQLLLSMLYGYKKGAFTGANQDTEGLVERANKGILFLDEIHRLPPKGQEMLFSILDKGKFRRLGEVVNDRKSQIYFIGATTENIESSLLLTFRRRIPMIIELPSLKDRSTKEKIQLIYSFFQEEANRTHLKIFVKAKIMEAFVLKKYLGNIGQLKSEIQVTCANAYVEKMNNSRDEINIGFNEMLYHNFFNNNTENSEIQTTKLTVTFKDMLFIPNAANKGEHFVTANDSHYSLPKDIYEKIEEKYYELKKANVTPVEIEKIIWNFILSNFSMMGIDSNNDKNITSLDELKYLVGENIAVVVKQFIKRIKKNDSQLQVNEKVAIYLAIHISEAMKRINLKQDIINPNLIYIKENLKAEYDMACSLVQDLEANNKVRIPEGEVGFIAMYINELLKPRSSKSRINIIVISHGKIASEMIAVANKMMNVDFPIAVDMPFNVNPIRIFEQIIEISKTLDSQSGILFFVDMGSLLNVGEIVEKRTGIKTRTIDRVDLVSVMEAIRKIYISEETLDDIYYDIMNSKHTYHMVSTNHSDKPLALIAMCLTGHGVAIKIKELLSANYPHIKVIPLSILDANVKQEIHNLKQKYNIPAIIGTMNPYIEGINFIPFESNFTQDKKMLLDHVLKQKNYSSLKKIFREDFIMIDLECKTKQEVIETMSMVLFNNGFIKKGYIDSVFERENMSSTCFKKNVAIPHGLPSFVNETSIISARLSQAIEWDNSGNLVNLVFLLAVKDDDINIINDLFRLLKQKNNIDEFIKAKNRFEFIKVLYDSFS</sequence>
<dbReference type="CDD" id="cd00211">
    <property type="entry name" value="PTS_IIA_fru"/>
    <property type="match status" value="1"/>
</dbReference>
<keyword evidence="2" id="KW-0547">Nucleotide-binding</keyword>
<name>A0ABS8HQX6_9FIRM</name>
<dbReference type="Gene3D" id="1.10.1790.10">
    <property type="entry name" value="PRD domain"/>
    <property type="match status" value="1"/>
</dbReference>
<proteinExistence type="predicted"/>
<dbReference type="PROSITE" id="PS51372">
    <property type="entry name" value="PRD_2"/>
    <property type="match status" value="1"/>
</dbReference>
<dbReference type="InterPro" id="IPR025943">
    <property type="entry name" value="Sigma_54_int_dom_ATP-bd_2"/>
</dbReference>
<dbReference type="Pfam" id="PF00359">
    <property type="entry name" value="PTS_EIIA_2"/>
    <property type="match status" value="1"/>
</dbReference>
<dbReference type="PROSITE" id="PS00676">
    <property type="entry name" value="SIGMA54_INTERACT_2"/>
    <property type="match status" value="1"/>
</dbReference>
<feature type="domain" description="Sigma-54 factor interaction" evidence="5">
    <location>
        <begin position="124"/>
        <end position="358"/>
    </location>
</feature>
<dbReference type="Pfam" id="PF03610">
    <property type="entry name" value="EIIA-man"/>
    <property type="match status" value="1"/>
</dbReference>
<dbReference type="InterPro" id="IPR003593">
    <property type="entry name" value="AAA+_ATPase"/>
</dbReference>
<dbReference type="SUPFAM" id="SSF52540">
    <property type="entry name" value="P-loop containing nucleoside triphosphate hydrolases"/>
    <property type="match status" value="1"/>
</dbReference>
<dbReference type="Pfam" id="PF04552">
    <property type="entry name" value="Sigma54_DBD"/>
    <property type="match status" value="1"/>
</dbReference>
<organism evidence="9 10">
    <name type="scientific">Pelosinus baikalensis</name>
    <dbReference type="NCBI Taxonomy" id="2892015"/>
    <lineage>
        <taxon>Bacteria</taxon>
        <taxon>Bacillati</taxon>
        <taxon>Bacillota</taxon>
        <taxon>Negativicutes</taxon>
        <taxon>Selenomonadales</taxon>
        <taxon>Sporomusaceae</taxon>
        <taxon>Pelosinus</taxon>
    </lineage>
</organism>
<dbReference type="InterPro" id="IPR002078">
    <property type="entry name" value="Sigma_54_int"/>
</dbReference>
<dbReference type="InterPro" id="IPR027417">
    <property type="entry name" value="P-loop_NTPase"/>
</dbReference>
<dbReference type="InterPro" id="IPR007634">
    <property type="entry name" value="RNA_pol_sigma_54_DNA-bd"/>
</dbReference>
<dbReference type="PROSITE" id="PS50045">
    <property type="entry name" value="SIGMA54_INTERACT_4"/>
    <property type="match status" value="1"/>
</dbReference>
<evidence type="ECO:0000259" key="5">
    <source>
        <dbReference type="PROSITE" id="PS50045"/>
    </source>
</evidence>
<dbReference type="EMBL" id="JAJHJB010000004">
    <property type="protein sequence ID" value="MCC5464663.1"/>
    <property type="molecule type" value="Genomic_DNA"/>
</dbReference>
<dbReference type="PANTHER" id="PTHR32071:SF38">
    <property type="entry name" value="PSP OPERON TRANSCRIPTIONAL ACTIVATOR"/>
    <property type="match status" value="1"/>
</dbReference>
<dbReference type="InterPro" id="IPR016152">
    <property type="entry name" value="PTrfase/Anion_transptr"/>
</dbReference>
<dbReference type="PROSITE" id="PS51096">
    <property type="entry name" value="PTS_EIIA_TYPE_4"/>
    <property type="match status" value="1"/>
</dbReference>
<dbReference type="InterPro" id="IPR036634">
    <property type="entry name" value="PRD_sf"/>
</dbReference>
<protein>
    <submittedName>
        <fullName evidence="9">Sigma 54-interacting transcriptional regulator</fullName>
    </submittedName>
</protein>
<dbReference type="Pfam" id="PF00158">
    <property type="entry name" value="Sigma54_activat"/>
    <property type="match status" value="1"/>
</dbReference>
<comment type="caution">
    <text evidence="9">The sequence shown here is derived from an EMBL/GenBank/DDBJ whole genome shotgun (WGS) entry which is preliminary data.</text>
</comment>
<dbReference type="Gene3D" id="3.40.50.510">
    <property type="entry name" value="Phosphotransferase system, mannose-type IIA component"/>
    <property type="match status" value="1"/>
</dbReference>
<reference evidence="9" key="1">
    <citation type="submission" date="2021-11" db="EMBL/GenBank/DDBJ databases">
        <title>Description of a new species Pelosinus isolated from the bottom sediments of Lake Baikal.</title>
        <authorList>
            <person name="Zakharyuk A."/>
        </authorList>
    </citation>
    <scope>NUCLEOTIDE SEQUENCE</scope>
    <source>
        <strain evidence="9">Bkl1</strain>
    </source>
</reference>
<dbReference type="Gene3D" id="3.40.930.10">
    <property type="entry name" value="Mannitol-specific EII, Chain A"/>
    <property type="match status" value="1"/>
</dbReference>
<dbReference type="PANTHER" id="PTHR32071">
    <property type="entry name" value="TRANSCRIPTIONAL REGULATORY PROTEIN"/>
    <property type="match status" value="1"/>
</dbReference>
<evidence type="ECO:0000256" key="1">
    <source>
        <dbReference type="ARBA" id="ARBA00022679"/>
    </source>
</evidence>
<evidence type="ECO:0000313" key="10">
    <source>
        <dbReference type="Proteomes" id="UP001165492"/>
    </source>
</evidence>
<evidence type="ECO:0000256" key="2">
    <source>
        <dbReference type="ARBA" id="ARBA00022741"/>
    </source>
</evidence>
<keyword evidence="3" id="KW-0067">ATP-binding</keyword>
<gene>
    <name evidence="9" type="ORF">LMF89_04690</name>
</gene>
<dbReference type="InterPro" id="IPR002178">
    <property type="entry name" value="PTS_EIIA_type-2_dom"/>
</dbReference>
<dbReference type="InterPro" id="IPR004701">
    <property type="entry name" value="PTS_EIIA_man-typ"/>
</dbReference>
<dbReference type="Gene3D" id="3.40.50.300">
    <property type="entry name" value="P-loop containing nucleotide triphosphate hydrolases"/>
    <property type="match status" value="1"/>
</dbReference>
<evidence type="ECO:0000256" key="3">
    <source>
        <dbReference type="ARBA" id="ARBA00022840"/>
    </source>
</evidence>
<feature type="domain" description="PTS EIIA type-4" evidence="7">
    <location>
        <begin position="596"/>
        <end position="719"/>
    </location>
</feature>
<dbReference type="Pfam" id="PF00874">
    <property type="entry name" value="PRD"/>
    <property type="match status" value="1"/>
</dbReference>
<evidence type="ECO:0000313" key="9">
    <source>
        <dbReference type="EMBL" id="MCC5464663.1"/>
    </source>
</evidence>
<keyword evidence="10" id="KW-1185">Reference proteome</keyword>
<dbReference type="Proteomes" id="UP001165492">
    <property type="component" value="Unassembled WGS sequence"/>
</dbReference>
<dbReference type="SMART" id="SM00382">
    <property type="entry name" value="AAA"/>
    <property type="match status" value="1"/>
</dbReference>
<dbReference type="CDD" id="cd00009">
    <property type="entry name" value="AAA"/>
    <property type="match status" value="1"/>
</dbReference>